<sequence>MVERRRPDRRKNLIYDVCHEGLRPTCQNHLNHQTSAKSQMDTKGETKGCSPWVKPDDED</sequence>
<protein>
    <submittedName>
        <fullName evidence="2">Uncharacterized protein</fullName>
    </submittedName>
</protein>
<reference evidence="2" key="1">
    <citation type="journal article" date="2009" name="Rice">
        <title>De Novo Next Generation Sequencing of Plant Genomes.</title>
        <authorList>
            <person name="Rounsley S."/>
            <person name="Marri P.R."/>
            <person name="Yu Y."/>
            <person name="He R."/>
            <person name="Sisneros N."/>
            <person name="Goicoechea J.L."/>
            <person name="Lee S.J."/>
            <person name="Angelova A."/>
            <person name="Kudrna D."/>
            <person name="Luo M."/>
            <person name="Affourtit J."/>
            <person name="Desany B."/>
            <person name="Knight J."/>
            <person name="Niazi F."/>
            <person name="Egholm M."/>
            <person name="Wing R.A."/>
        </authorList>
    </citation>
    <scope>NUCLEOTIDE SEQUENCE [LARGE SCALE GENOMIC DNA]</scope>
    <source>
        <strain evidence="2">cv. IRGC 105608</strain>
    </source>
</reference>
<dbReference type="Proteomes" id="UP000026960">
    <property type="component" value="Chromosome 4"/>
</dbReference>
<organism evidence="2">
    <name type="scientific">Oryza barthii</name>
    <dbReference type="NCBI Taxonomy" id="65489"/>
    <lineage>
        <taxon>Eukaryota</taxon>
        <taxon>Viridiplantae</taxon>
        <taxon>Streptophyta</taxon>
        <taxon>Embryophyta</taxon>
        <taxon>Tracheophyta</taxon>
        <taxon>Spermatophyta</taxon>
        <taxon>Magnoliopsida</taxon>
        <taxon>Liliopsida</taxon>
        <taxon>Poales</taxon>
        <taxon>Poaceae</taxon>
        <taxon>BOP clade</taxon>
        <taxon>Oryzoideae</taxon>
        <taxon>Oryzeae</taxon>
        <taxon>Oryzinae</taxon>
        <taxon>Oryza</taxon>
    </lineage>
</organism>
<reference evidence="2" key="2">
    <citation type="submission" date="2015-03" db="UniProtKB">
        <authorList>
            <consortium name="EnsemblPlants"/>
        </authorList>
    </citation>
    <scope>IDENTIFICATION</scope>
</reference>
<dbReference type="Gramene" id="OBART04G10130.1">
    <property type="protein sequence ID" value="OBART04G10130.1"/>
    <property type="gene ID" value="OBART04G10130"/>
</dbReference>
<feature type="compositionally biased region" description="Polar residues" evidence="1">
    <location>
        <begin position="25"/>
        <end position="39"/>
    </location>
</feature>
<proteinExistence type="predicted"/>
<dbReference type="HOGENOM" id="CLU_2964520_0_0_1"/>
<feature type="region of interest" description="Disordered" evidence="1">
    <location>
        <begin position="25"/>
        <end position="59"/>
    </location>
</feature>
<evidence type="ECO:0000313" key="3">
    <source>
        <dbReference type="Proteomes" id="UP000026960"/>
    </source>
</evidence>
<evidence type="ECO:0000313" key="2">
    <source>
        <dbReference type="EnsemblPlants" id="OBART04G10130.1"/>
    </source>
</evidence>
<dbReference type="AlphaFoldDB" id="A0A0D3FV15"/>
<accession>A0A0D3FV15</accession>
<evidence type="ECO:0000256" key="1">
    <source>
        <dbReference type="SAM" id="MobiDB-lite"/>
    </source>
</evidence>
<dbReference type="EnsemblPlants" id="OBART04G10130.1">
    <property type="protein sequence ID" value="OBART04G10130.1"/>
    <property type="gene ID" value="OBART04G10130"/>
</dbReference>
<dbReference type="PaxDb" id="65489-OBART04G10130.1"/>
<name>A0A0D3FV15_9ORYZ</name>
<keyword evidence="3" id="KW-1185">Reference proteome</keyword>